<dbReference type="Pfam" id="PF02522">
    <property type="entry name" value="Antibiotic_NAT"/>
    <property type="match status" value="1"/>
</dbReference>
<protein>
    <recommendedName>
        <fullName evidence="2 5">Aminoglycoside N(3)-acetyltransferase</fullName>
        <ecNumber evidence="5">2.3.1.-</ecNumber>
    </recommendedName>
</protein>
<keyword evidence="7" id="KW-1185">Reference proteome</keyword>
<evidence type="ECO:0000313" key="7">
    <source>
        <dbReference type="Proteomes" id="UP001364224"/>
    </source>
</evidence>
<accession>A0ABU8B5Z1</accession>
<keyword evidence="4 5" id="KW-0012">Acyltransferase</keyword>
<evidence type="ECO:0000256" key="3">
    <source>
        <dbReference type="ARBA" id="ARBA00022679"/>
    </source>
</evidence>
<dbReference type="PANTHER" id="PTHR11104">
    <property type="entry name" value="AMINOGLYCOSIDE N3-ACETYLTRANSFERASE"/>
    <property type="match status" value="1"/>
</dbReference>
<organism evidence="6 7">
    <name type="scientific">Bradyrhizobium algeriense</name>
    <dbReference type="NCBI Taxonomy" id="634784"/>
    <lineage>
        <taxon>Bacteria</taxon>
        <taxon>Pseudomonadati</taxon>
        <taxon>Pseudomonadota</taxon>
        <taxon>Alphaproteobacteria</taxon>
        <taxon>Hyphomicrobiales</taxon>
        <taxon>Nitrobacteraceae</taxon>
        <taxon>Bradyrhizobium</taxon>
    </lineage>
</organism>
<reference evidence="6 7" key="1">
    <citation type="submission" date="2024-02" db="EMBL/GenBank/DDBJ databases">
        <title>Adaptive strategies in a cosmopolitan and abundant soil bacterium.</title>
        <authorList>
            <person name="Carini P."/>
        </authorList>
    </citation>
    <scope>NUCLEOTIDE SEQUENCE [LARGE SCALE GENOMIC DNA]</scope>
    <source>
        <strain evidence="6 7">AZCC 1608</strain>
    </source>
</reference>
<proteinExistence type="inferred from homology"/>
<name>A0ABU8B5Z1_9BRAD</name>
<dbReference type="InterPro" id="IPR003679">
    <property type="entry name" value="Amioglycoside_AcTrfase"/>
</dbReference>
<dbReference type="GO" id="GO:0046353">
    <property type="term" value="F:aminoglycoside 3-N-acetyltransferase activity"/>
    <property type="evidence" value="ECO:0007669"/>
    <property type="project" value="UniProtKB-EC"/>
</dbReference>
<dbReference type="Proteomes" id="UP001364224">
    <property type="component" value="Unassembled WGS sequence"/>
</dbReference>
<keyword evidence="3 5" id="KW-0808">Transferase</keyword>
<gene>
    <name evidence="6" type="ORF">V1286_001461</name>
</gene>
<evidence type="ECO:0000256" key="2">
    <source>
        <dbReference type="ARBA" id="ARBA00012882"/>
    </source>
</evidence>
<comment type="catalytic activity">
    <reaction evidence="5">
        <text>a 2-deoxystreptamine antibiotic + acetyl-CoA = an N(3)-acetyl-2-deoxystreptamine antibiotic + CoA + H(+)</text>
        <dbReference type="Rhea" id="RHEA:12665"/>
        <dbReference type="ChEBI" id="CHEBI:15378"/>
        <dbReference type="ChEBI" id="CHEBI:57287"/>
        <dbReference type="ChEBI" id="CHEBI:57288"/>
        <dbReference type="ChEBI" id="CHEBI:57921"/>
        <dbReference type="ChEBI" id="CHEBI:77452"/>
        <dbReference type="EC" id="2.3.1.81"/>
    </reaction>
</comment>
<comment type="similarity">
    <text evidence="1 5">Belongs to the antibiotic N-acetyltransferase family.</text>
</comment>
<evidence type="ECO:0000313" key="6">
    <source>
        <dbReference type="EMBL" id="MEH2553932.1"/>
    </source>
</evidence>
<sequence length="289" mass="31395">MAAVDFECRDARWICMGADSNARTREAPHTKAGIASDLRRLGVSTGQVLMVHSSLSAIGHVLGGAPTVVRALMDVLGPQGTLVMPAFSPEVSDPVTWKDHHFGDDVIEFVRRHVPAFDPAITPTSMGAIAETFRTWPDVMRSEHPQVSVTARGPLARFIVSPHELSWGQGAGSPFARLYELDAKLLLLGVGFNRATLLHFAESRLPHGRRKMRKIPVDAGSERAWISAPDVGDDLNRYFPLIGEQFMQLGQAQVGPVGRARCTLTSAQPIVDFASDFLSKALDPDATSH</sequence>
<dbReference type="RefSeq" id="WP_334478508.1">
    <property type="nucleotide sequence ID" value="NZ_JAZHRV010000001.1"/>
</dbReference>
<dbReference type="SUPFAM" id="SSF110710">
    <property type="entry name" value="TTHA0583/YokD-like"/>
    <property type="match status" value="1"/>
</dbReference>
<evidence type="ECO:0000256" key="5">
    <source>
        <dbReference type="RuleBase" id="RU365031"/>
    </source>
</evidence>
<comment type="caution">
    <text evidence="6">The sequence shown here is derived from an EMBL/GenBank/DDBJ whole genome shotgun (WGS) entry which is preliminary data.</text>
</comment>
<evidence type="ECO:0000256" key="1">
    <source>
        <dbReference type="ARBA" id="ARBA00006383"/>
    </source>
</evidence>
<dbReference type="EMBL" id="JAZHRV010000001">
    <property type="protein sequence ID" value="MEH2553932.1"/>
    <property type="molecule type" value="Genomic_DNA"/>
</dbReference>
<evidence type="ECO:0000256" key="4">
    <source>
        <dbReference type="ARBA" id="ARBA00023315"/>
    </source>
</evidence>
<keyword evidence="5" id="KW-0046">Antibiotic resistance</keyword>
<dbReference type="InterPro" id="IPR028345">
    <property type="entry name" value="Antibiotic_NAT-like"/>
</dbReference>
<dbReference type="EC" id="2.3.1.-" evidence="5"/>
<dbReference type="PANTHER" id="PTHR11104:SF0">
    <property type="entry name" value="SPBETA PROPHAGE-DERIVED AMINOGLYCOSIDE N(3')-ACETYLTRANSFERASE-LIKE PROTEIN YOKD"/>
    <property type="match status" value="1"/>
</dbReference>